<gene>
    <name evidence="1" type="ORF">ACFSCY_28290</name>
</gene>
<comment type="caution">
    <text evidence="1">The sequence shown here is derived from an EMBL/GenBank/DDBJ whole genome shotgun (WGS) entry which is preliminary data.</text>
</comment>
<evidence type="ECO:0000313" key="1">
    <source>
        <dbReference type="EMBL" id="MFD1533331.1"/>
    </source>
</evidence>
<dbReference type="Proteomes" id="UP001597145">
    <property type="component" value="Unassembled WGS sequence"/>
</dbReference>
<accession>A0ABW4FS44</accession>
<evidence type="ECO:0008006" key="3">
    <source>
        <dbReference type="Google" id="ProtNLM"/>
    </source>
</evidence>
<organism evidence="1 2">
    <name type="scientific">Pseudonocardia aurantiaca</name>
    <dbReference type="NCBI Taxonomy" id="75290"/>
    <lineage>
        <taxon>Bacteria</taxon>
        <taxon>Bacillati</taxon>
        <taxon>Actinomycetota</taxon>
        <taxon>Actinomycetes</taxon>
        <taxon>Pseudonocardiales</taxon>
        <taxon>Pseudonocardiaceae</taxon>
        <taxon>Pseudonocardia</taxon>
    </lineage>
</organism>
<reference evidence="2" key="1">
    <citation type="journal article" date="2019" name="Int. J. Syst. Evol. Microbiol.">
        <title>The Global Catalogue of Microorganisms (GCM) 10K type strain sequencing project: providing services to taxonomists for standard genome sequencing and annotation.</title>
        <authorList>
            <consortium name="The Broad Institute Genomics Platform"/>
            <consortium name="The Broad Institute Genome Sequencing Center for Infectious Disease"/>
            <person name="Wu L."/>
            <person name="Ma J."/>
        </authorList>
    </citation>
    <scope>NUCLEOTIDE SEQUENCE [LARGE SCALE GENOMIC DNA]</scope>
    <source>
        <strain evidence="2">JCM 12165</strain>
    </source>
</reference>
<keyword evidence="2" id="KW-1185">Reference proteome</keyword>
<proteinExistence type="predicted"/>
<dbReference type="RefSeq" id="WP_343985167.1">
    <property type="nucleotide sequence ID" value="NZ_BAAAJG010000026.1"/>
</dbReference>
<protein>
    <recommendedName>
        <fullName evidence="3">Molecular chaperone DnaJ</fullName>
    </recommendedName>
</protein>
<sequence>MTTTATTTAVCGGCSGSGSCDVCDGYGTTPDTSPGAGDGRDCPGDGICPVCHGTGTPCTATTPEETTCP</sequence>
<evidence type="ECO:0000313" key="2">
    <source>
        <dbReference type="Proteomes" id="UP001597145"/>
    </source>
</evidence>
<dbReference type="EMBL" id="JBHUCP010000025">
    <property type="protein sequence ID" value="MFD1533331.1"/>
    <property type="molecule type" value="Genomic_DNA"/>
</dbReference>
<name>A0ABW4FS44_9PSEU</name>